<accession>D2V654</accession>
<dbReference type="Gene3D" id="3.80.10.10">
    <property type="entry name" value="Ribonuclease Inhibitor"/>
    <property type="match status" value="2"/>
</dbReference>
<evidence type="ECO:0000313" key="2">
    <source>
        <dbReference type="EMBL" id="EFC47906.1"/>
    </source>
</evidence>
<feature type="region of interest" description="Disordered" evidence="1">
    <location>
        <begin position="483"/>
        <end position="502"/>
    </location>
</feature>
<feature type="compositionally biased region" description="Low complexity" evidence="1">
    <location>
        <begin position="173"/>
        <end position="205"/>
    </location>
</feature>
<keyword evidence="3" id="KW-1185">Reference proteome</keyword>
<dbReference type="OrthoDB" id="10592540at2759"/>
<feature type="compositionally biased region" description="Polar residues" evidence="1">
    <location>
        <begin position="483"/>
        <end position="495"/>
    </location>
</feature>
<dbReference type="Proteomes" id="UP000006671">
    <property type="component" value="Unassembled WGS sequence"/>
</dbReference>
<dbReference type="KEGG" id="ngr:NAEGRDRAFT_64315"/>
<gene>
    <name evidence="2" type="ORF">NAEGRDRAFT_64315</name>
</gene>
<dbReference type="SUPFAM" id="SSF52047">
    <property type="entry name" value="RNI-like"/>
    <property type="match status" value="1"/>
</dbReference>
<dbReference type="AlphaFoldDB" id="D2V654"/>
<feature type="region of interest" description="Disordered" evidence="1">
    <location>
        <begin position="97"/>
        <end position="216"/>
    </location>
</feature>
<proteinExistence type="predicted"/>
<dbReference type="EMBL" id="GG738853">
    <property type="protein sequence ID" value="EFC47906.1"/>
    <property type="molecule type" value="Genomic_DNA"/>
</dbReference>
<name>D2V654_NAEGR</name>
<dbReference type="InterPro" id="IPR032675">
    <property type="entry name" value="LRR_dom_sf"/>
</dbReference>
<dbReference type="RefSeq" id="XP_002680650.1">
    <property type="nucleotide sequence ID" value="XM_002680604.1"/>
</dbReference>
<feature type="compositionally biased region" description="Polar residues" evidence="1">
    <location>
        <begin position="152"/>
        <end position="172"/>
    </location>
</feature>
<dbReference type="InParanoid" id="D2V654"/>
<evidence type="ECO:0000313" key="3">
    <source>
        <dbReference type="Proteomes" id="UP000006671"/>
    </source>
</evidence>
<feature type="compositionally biased region" description="Low complexity" evidence="1">
    <location>
        <begin position="106"/>
        <end position="121"/>
    </location>
</feature>
<feature type="region of interest" description="Disordered" evidence="1">
    <location>
        <begin position="231"/>
        <end position="312"/>
    </location>
</feature>
<dbReference type="VEuPathDB" id="AmoebaDB:NAEGRDRAFT_64315"/>
<organism evidence="3">
    <name type="scientific">Naegleria gruberi</name>
    <name type="common">Amoeba</name>
    <dbReference type="NCBI Taxonomy" id="5762"/>
    <lineage>
        <taxon>Eukaryota</taxon>
        <taxon>Discoba</taxon>
        <taxon>Heterolobosea</taxon>
        <taxon>Tetramitia</taxon>
        <taxon>Eutetramitia</taxon>
        <taxon>Vahlkampfiidae</taxon>
        <taxon>Naegleria</taxon>
    </lineage>
</organism>
<feature type="compositionally biased region" description="Basic and acidic residues" evidence="1">
    <location>
        <begin position="231"/>
        <end position="258"/>
    </location>
</feature>
<evidence type="ECO:0000256" key="1">
    <source>
        <dbReference type="SAM" id="MobiDB-lite"/>
    </source>
</evidence>
<sequence length="789" mass="88242">MSGNDIASLAGTHTSTENLLAMSNSSNQIFSSSSSCESIMSSSDSSCSSSSCLGMMEAVGMESSPPKQPLKRSLPCHRRSQSVGVCELKTMISDFEITTHPPTPLSPSSSSRKMNYSSNNSAVTSTTLDDMNISSTTSTRVKSGSLIHFAQPKSSSQNPITTRTTMLNLSPNSPEDGLSSSPNSSGSSASPNTSFNSSSSPPSGSSERKKTPRKVSFKESFLNALSKPKKFIEKLSPRGNHEKQHDSEVSNDLKKVPSEEVIADTGEDMRRSLDPGLLQREAIKRDLKEKHKPGKSTIGKFTTSNMDSDLHRNDMSPPLIRLVVDKYPITTHVKKFLNPQLILYIMNFISLPFGRYLSKTTKTSFNKDNYFKLFFGKFKLGFFQRGNISTHDYFLIFKHIYISDNFNIDFTEIGPLFKGVPLAKIESLSFIQFRTDSNYSCLSTLKGKLPFLLQHMKSLKKLYINTEYITNDDMNSLLLDGEASSSGKTGANDKSTQLHHKEHHGLFHRKTKQITCNLNQNRVHNIMNNIEELVIGSLKEMSTVNIQNLPNLKYFVWRTRVDGTLLFNSQPELFTCTTLELSKVMLKPNQLKLLFSGLPTLINLKIEYLSSRLSHNSVCQLQENKNLKRLTLRYCKNTDYNIGDVICISVSNHPNLCVLDISGMETRDEAIQYLFVTNAGKNVVTNFKCKGRLIQTDNNNPDSFSMIQGPGLKDIQLNTKLTFLDLSNHPITLEGLSLICQSTSIRQLILRNCSMDNAKIYESVTTLFLSKKPNASLLLEEFKFLKFEL</sequence>
<protein>
    <submittedName>
        <fullName evidence="2">Predicted protein</fullName>
    </submittedName>
</protein>
<dbReference type="GeneID" id="8849403"/>
<reference evidence="2 3" key="1">
    <citation type="journal article" date="2010" name="Cell">
        <title>The genome of Naegleria gruberi illuminates early eukaryotic versatility.</title>
        <authorList>
            <person name="Fritz-Laylin L.K."/>
            <person name="Prochnik S.E."/>
            <person name="Ginger M.L."/>
            <person name="Dacks J.B."/>
            <person name="Carpenter M.L."/>
            <person name="Field M.C."/>
            <person name="Kuo A."/>
            <person name="Paredez A."/>
            <person name="Chapman J."/>
            <person name="Pham J."/>
            <person name="Shu S."/>
            <person name="Neupane R."/>
            <person name="Cipriano M."/>
            <person name="Mancuso J."/>
            <person name="Tu H."/>
            <person name="Salamov A."/>
            <person name="Lindquist E."/>
            <person name="Shapiro H."/>
            <person name="Lucas S."/>
            <person name="Grigoriev I.V."/>
            <person name="Cande W.Z."/>
            <person name="Fulton C."/>
            <person name="Rokhsar D.S."/>
            <person name="Dawson S.C."/>
        </authorList>
    </citation>
    <scope>NUCLEOTIDE SEQUENCE [LARGE SCALE GENOMIC DNA]</scope>
    <source>
        <strain evidence="2 3">NEG-M</strain>
    </source>
</reference>
<feature type="compositionally biased region" description="Polar residues" evidence="1">
    <location>
        <begin position="122"/>
        <end position="142"/>
    </location>
</feature>